<dbReference type="RefSeq" id="WP_379812574.1">
    <property type="nucleotide sequence ID" value="NZ_JBHUPC010000020.1"/>
</dbReference>
<dbReference type="Pfam" id="PF13585">
    <property type="entry name" value="CHU_C"/>
    <property type="match status" value="1"/>
</dbReference>
<dbReference type="InterPro" id="IPR026341">
    <property type="entry name" value="T9SS_type_B"/>
</dbReference>
<feature type="signal peptide" evidence="1">
    <location>
        <begin position="1"/>
        <end position="22"/>
    </location>
</feature>
<dbReference type="InterPro" id="IPR013783">
    <property type="entry name" value="Ig-like_fold"/>
</dbReference>
<dbReference type="NCBIfam" id="TIGR04131">
    <property type="entry name" value="Bac_Flav_CTERM"/>
    <property type="match status" value="1"/>
</dbReference>
<dbReference type="InterPro" id="IPR011635">
    <property type="entry name" value="CARDB"/>
</dbReference>
<evidence type="ECO:0000259" key="2">
    <source>
        <dbReference type="Pfam" id="PF07705"/>
    </source>
</evidence>
<evidence type="ECO:0000313" key="3">
    <source>
        <dbReference type="EMBL" id="MFD2892848.1"/>
    </source>
</evidence>
<dbReference type="Gene3D" id="2.60.40.10">
    <property type="entry name" value="Immunoglobulins"/>
    <property type="match status" value="1"/>
</dbReference>
<dbReference type="EMBL" id="JBHUPC010000020">
    <property type="protein sequence ID" value="MFD2892848.1"/>
    <property type="molecule type" value="Genomic_DNA"/>
</dbReference>
<evidence type="ECO:0000256" key="1">
    <source>
        <dbReference type="SAM" id="SignalP"/>
    </source>
</evidence>
<accession>A0ABW5YPC7</accession>
<feature type="domain" description="CARDB" evidence="2">
    <location>
        <begin position="322"/>
        <end position="411"/>
    </location>
</feature>
<proteinExistence type="predicted"/>
<name>A0ABW5YPC7_9FLAO</name>
<keyword evidence="4" id="KW-1185">Reference proteome</keyword>
<dbReference type="Pfam" id="PF07705">
    <property type="entry name" value="CARDB"/>
    <property type="match status" value="1"/>
</dbReference>
<organism evidence="3 4">
    <name type="scientific">Flavobacterium chuncheonense</name>
    <dbReference type="NCBI Taxonomy" id="2026653"/>
    <lineage>
        <taxon>Bacteria</taxon>
        <taxon>Pseudomonadati</taxon>
        <taxon>Bacteroidota</taxon>
        <taxon>Flavobacteriia</taxon>
        <taxon>Flavobacteriales</taxon>
        <taxon>Flavobacteriaceae</taxon>
        <taxon>Flavobacterium</taxon>
    </lineage>
</organism>
<reference evidence="4" key="1">
    <citation type="journal article" date="2019" name="Int. J. Syst. Evol. Microbiol.">
        <title>The Global Catalogue of Microorganisms (GCM) 10K type strain sequencing project: providing services to taxonomists for standard genome sequencing and annotation.</title>
        <authorList>
            <consortium name="The Broad Institute Genomics Platform"/>
            <consortium name="The Broad Institute Genome Sequencing Center for Infectious Disease"/>
            <person name="Wu L."/>
            <person name="Ma J."/>
        </authorList>
    </citation>
    <scope>NUCLEOTIDE SEQUENCE [LARGE SCALE GENOMIC DNA]</scope>
    <source>
        <strain evidence="4">KCTC 22671</strain>
    </source>
</reference>
<sequence length="606" mass="67210">MKLHIKIVLYTFLLLNTLHAFSQDISLYTQWNGRYDFTFIGNTMNPVENTNSYPNGIFTSSTATLNLQNDDTIIAAYLYWAGMGTGDTEIKLNGTDMTPDILFGLNGSFSNYDYFSAFKDITSFVQSTGNGDYTLSDFDLNYLISTYIQNATQFAGWAILVIYENQNLALNQINVYHGYEALSPNPYVVPPIMDSLTINLDNLYLISNTGAKIGFIAWEGDSGLATNEELHFSSNGVTNILSNSLNPPTNAFNGTSTETNSATLYNMDLDIYSIENYIVPGTTSATVTLQSGHDYVMLNTIVTKLNSQLPDATVTLSEYNTSCDIGNFSIAYTVNNTNSTDVLPANTTIGFYINNILIGTATTQNDIPIGGSETGVITLIIPLNAPENFTLTAIVDYTESVPELNEDNNSFNITLSQWLSPISNGLPPLETCNLGLTKGVFDFSSYENLVVNDNNDNVSFHESQEDALSNSNPILNTSNYETSITPKEIFVRIENELGCFSITSFILLTKNCPPTVYNAVSANNDGMNDDFFIDGLRDIFVNFKLEIYSRWGRLLWTGDNTIPNWNGYVAEGINNKKAPEGTYYYILYLNDPDYPKPLTGYLYLNR</sequence>
<evidence type="ECO:0000313" key="4">
    <source>
        <dbReference type="Proteomes" id="UP001597534"/>
    </source>
</evidence>
<keyword evidence="1" id="KW-0732">Signal</keyword>
<gene>
    <name evidence="3" type="ORF">ACFS5J_12580</name>
</gene>
<comment type="caution">
    <text evidence="3">The sequence shown here is derived from an EMBL/GenBank/DDBJ whole genome shotgun (WGS) entry which is preliminary data.</text>
</comment>
<feature type="chain" id="PRO_5047031004" evidence="1">
    <location>
        <begin position="23"/>
        <end position="606"/>
    </location>
</feature>
<dbReference type="Proteomes" id="UP001597534">
    <property type="component" value="Unassembled WGS sequence"/>
</dbReference>
<protein>
    <submittedName>
        <fullName evidence="3">Gliding motility-associated C-terminal domain-containing protein</fullName>
    </submittedName>
</protein>